<dbReference type="PANTHER" id="PTHR31984">
    <property type="entry name" value="TRANSPORTER, PUTATIVE (DUF179)-RELATED"/>
    <property type="match status" value="1"/>
</dbReference>
<organism evidence="1 2">
    <name type="scientific">Prorocentrum cordatum</name>
    <dbReference type="NCBI Taxonomy" id="2364126"/>
    <lineage>
        <taxon>Eukaryota</taxon>
        <taxon>Sar</taxon>
        <taxon>Alveolata</taxon>
        <taxon>Dinophyceae</taxon>
        <taxon>Prorocentrales</taxon>
        <taxon>Prorocentraceae</taxon>
        <taxon>Prorocentrum</taxon>
    </lineage>
</organism>
<dbReference type="Proteomes" id="UP001189429">
    <property type="component" value="Unassembled WGS sequence"/>
</dbReference>
<protein>
    <recommendedName>
        <fullName evidence="3">Altered inheritance of mitochondria protein 24, mitochondrial</fullName>
    </recommendedName>
</protein>
<dbReference type="InterPro" id="IPR003774">
    <property type="entry name" value="AlgH-like"/>
</dbReference>
<name>A0ABN9V285_9DINO</name>
<gene>
    <name evidence="1" type="ORF">PCOR1329_LOCUS53945</name>
</gene>
<reference evidence="1" key="1">
    <citation type="submission" date="2023-10" db="EMBL/GenBank/DDBJ databases">
        <authorList>
            <person name="Chen Y."/>
            <person name="Shah S."/>
            <person name="Dougan E. K."/>
            <person name="Thang M."/>
            <person name="Chan C."/>
        </authorList>
    </citation>
    <scope>NUCLEOTIDE SEQUENCE [LARGE SCALE GENOMIC DNA]</scope>
</reference>
<dbReference type="EMBL" id="CAUYUJ010016584">
    <property type="protein sequence ID" value="CAK0866869.1"/>
    <property type="molecule type" value="Genomic_DNA"/>
</dbReference>
<dbReference type="SUPFAM" id="SSF143456">
    <property type="entry name" value="VC0467-like"/>
    <property type="match status" value="1"/>
</dbReference>
<evidence type="ECO:0000313" key="1">
    <source>
        <dbReference type="EMBL" id="CAK0866869.1"/>
    </source>
</evidence>
<sequence length="228" mass="23680">DWRAFRARLVERAARGAPAAAAPAARGWIHETPLIERGSVLLAKPGEHHVLGERTHFHKAVVLLLGGDGRGGHSGIILNRPTSGAAVLGDADLAVWYGGPSQGIGQPGTEKYISGKRQPESPEPEPYVFSNIACLHARPELATPGAQSPAGRAAPAEFVLCVGRCEWPPGQLELGEGSVAWTLAAASAEALLASLPRRRALERWGRGGGAGPGRAAASGVSAWRLAGL</sequence>
<feature type="non-terminal residue" evidence="1">
    <location>
        <position position="1"/>
    </location>
</feature>
<comment type="caution">
    <text evidence="1">The sequence shown here is derived from an EMBL/GenBank/DDBJ whole genome shotgun (WGS) entry which is preliminary data.</text>
</comment>
<keyword evidence="2" id="KW-1185">Reference proteome</keyword>
<dbReference type="Gene3D" id="3.40.1740.10">
    <property type="entry name" value="VC0467-like"/>
    <property type="match status" value="1"/>
</dbReference>
<accession>A0ABN9V285</accession>
<dbReference type="Pfam" id="PF02622">
    <property type="entry name" value="DUF179"/>
    <property type="match status" value="1"/>
</dbReference>
<proteinExistence type="predicted"/>
<evidence type="ECO:0000313" key="2">
    <source>
        <dbReference type="Proteomes" id="UP001189429"/>
    </source>
</evidence>
<dbReference type="PANTHER" id="PTHR31984:SF17">
    <property type="entry name" value="TRANSCRIPTIONAL REGULATOR"/>
    <property type="match status" value="1"/>
</dbReference>
<evidence type="ECO:0008006" key="3">
    <source>
        <dbReference type="Google" id="ProtNLM"/>
    </source>
</evidence>